<dbReference type="EMBL" id="WHWC01000002">
    <property type="protein sequence ID" value="KAG8387877.1"/>
    <property type="molecule type" value="Genomic_DNA"/>
</dbReference>
<accession>A0AAV6Y602</accession>
<keyword evidence="3" id="KW-1185">Reference proteome</keyword>
<comment type="caution">
    <text evidence="2">The sequence shown here is derived from an EMBL/GenBank/DDBJ whole genome shotgun (WGS) entry which is preliminary data.</text>
</comment>
<feature type="compositionally biased region" description="Basic residues" evidence="1">
    <location>
        <begin position="64"/>
        <end position="73"/>
    </location>
</feature>
<proteinExistence type="predicted"/>
<feature type="region of interest" description="Disordered" evidence="1">
    <location>
        <begin position="48"/>
        <end position="87"/>
    </location>
</feature>
<reference evidence="2" key="1">
    <citation type="submission" date="2019-10" db="EMBL/GenBank/DDBJ databases">
        <authorList>
            <person name="Zhang R."/>
            <person name="Pan Y."/>
            <person name="Wang J."/>
            <person name="Ma R."/>
            <person name="Yu S."/>
        </authorList>
    </citation>
    <scope>NUCLEOTIDE SEQUENCE</scope>
    <source>
        <strain evidence="2">LA-IB0</strain>
        <tissue evidence="2">Leaf</tissue>
    </source>
</reference>
<evidence type="ECO:0000313" key="2">
    <source>
        <dbReference type="EMBL" id="KAG8387877.1"/>
    </source>
</evidence>
<evidence type="ECO:0000313" key="3">
    <source>
        <dbReference type="Proteomes" id="UP000826271"/>
    </source>
</evidence>
<dbReference type="AlphaFoldDB" id="A0AAV6Y602"/>
<gene>
    <name evidence="2" type="ORF">BUALT_Bualt02G0067200</name>
</gene>
<protein>
    <submittedName>
        <fullName evidence="2">Uncharacterized protein</fullName>
    </submittedName>
</protein>
<sequence length="105" mass="12069">MPLLLLTLQIKHKTFYDIGFLFILYIYMEIANIDYCHELVAVEEEGCSTPKRGIPMRSTPPPPPRKKPLRHCAGKREPPRTGYFQPPDLDQIFVVRSRPEAEACA</sequence>
<name>A0AAV6Y602_9LAMI</name>
<organism evidence="2 3">
    <name type="scientific">Buddleja alternifolia</name>
    <dbReference type="NCBI Taxonomy" id="168488"/>
    <lineage>
        <taxon>Eukaryota</taxon>
        <taxon>Viridiplantae</taxon>
        <taxon>Streptophyta</taxon>
        <taxon>Embryophyta</taxon>
        <taxon>Tracheophyta</taxon>
        <taxon>Spermatophyta</taxon>
        <taxon>Magnoliopsida</taxon>
        <taxon>eudicotyledons</taxon>
        <taxon>Gunneridae</taxon>
        <taxon>Pentapetalae</taxon>
        <taxon>asterids</taxon>
        <taxon>lamiids</taxon>
        <taxon>Lamiales</taxon>
        <taxon>Scrophulariaceae</taxon>
        <taxon>Buddlejeae</taxon>
        <taxon>Buddleja</taxon>
    </lineage>
</organism>
<evidence type="ECO:0000256" key="1">
    <source>
        <dbReference type="SAM" id="MobiDB-lite"/>
    </source>
</evidence>
<dbReference type="Proteomes" id="UP000826271">
    <property type="component" value="Unassembled WGS sequence"/>
</dbReference>